<protein>
    <recommendedName>
        <fullName evidence="7">OmpR/PhoB-type domain-containing protein</fullName>
    </recommendedName>
</protein>
<dbReference type="InterPro" id="IPR001867">
    <property type="entry name" value="OmpR/PhoB-type_DNA-bd"/>
</dbReference>
<dbReference type="GO" id="GO:0003677">
    <property type="term" value="F:DNA binding"/>
    <property type="evidence" value="ECO:0007669"/>
    <property type="project" value="UniProtKB-UniRule"/>
</dbReference>
<feature type="domain" description="OmpR/PhoB-type" evidence="7">
    <location>
        <begin position="1"/>
        <end position="94"/>
    </location>
</feature>
<feature type="DNA-binding region" description="OmpR/PhoB-type" evidence="6">
    <location>
        <begin position="1"/>
        <end position="94"/>
    </location>
</feature>
<dbReference type="InterPro" id="IPR036388">
    <property type="entry name" value="WH-like_DNA-bd_sf"/>
</dbReference>
<evidence type="ECO:0000256" key="3">
    <source>
        <dbReference type="ARBA" id="ARBA00023015"/>
    </source>
</evidence>
<reference evidence="8 9" key="1">
    <citation type="submission" date="2015-02" db="EMBL/GenBank/DDBJ databases">
        <title>Draft genome sequence of Kitasatospora griseola MF730-N6, a bafilomycin, terpentecin and satosporin producer.</title>
        <authorList>
            <person name="Arens J.C."/>
            <person name="Haltli B."/>
            <person name="Kerr R.G."/>
        </authorList>
    </citation>
    <scope>NUCLEOTIDE SEQUENCE [LARGE SCALE GENOMIC DNA]</scope>
    <source>
        <strain evidence="8 9">MF730-N6</strain>
    </source>
</reference>
<dbReference type="InterPro" id="IPR011990">
    <property type="entry name" value="TPR-like_helical_dom_sf"/>
</dbReference>
<evidence type="ECO:0000259" key="7">
    <source>
        <dbReference type="PROSITE" id="PS51755"/>
    </source>
</evidence>
<dbReference type="SUPFAM" id="SSF48452">
    <property type="entry name" value="TPR-like"/>
    <property type="match status" value="1"/>
</dbReference>
<sequence length="263" mass="28805">MRVEVLGPFAISVDGRSVVPTASKPRTVLALLSVRPGQVVPASTLIRELWSGRPPASAAATLQTYVFQLRRRLRGAGLSSRLISTVRGGYRLELRPEAFDVHEYHSLAALGDRAAALGAHEDAARLLREALRLWRGPGALLDVERGPALEPEAQQLELSRSALTGRRIDAELAIGRHAELLGELAALTVQDRMNERLCAQQMIALYRSGRRLDALSTFQRLRADMAAELSVEPGPELQELHRAVIDSVPALDRFTAPVQLLPR</sequence>
<dbReference type="Pfam" id="PF03704">
    <property type="entry name" value="BTAD"/>
    <property type="match status" value="1"/>
</dbReference>
<keyword evidence="2" id="KW-0902">Two-component regulatory system</keyword>
<evidence type="ECO:0000256" key="5">
    <source>
        <dbReference type="ARBA" id="ARBA00023163"/>
    </source>
</evidence>
<proteinExistence type="inferred from homology"/>
<keyword evidence="3" id="KW-0805">Transcription regulation</keyword>
<dbReference type="Proteomes" id="UP000032066">
    <property type="component" value="Unassembled WGS sequence"/>
</dbReference>
<dbReference type="PANTHER" id="PTHR35807:SF1">
    <property type="entry name" value="TRANSCRIPTIONAL REGULATOR REDD"/>
    <property type="match status" value="1"/>
</dbReference>
<dbReference type="SUPFAM" id="SSF46894">
    <property type="entry name" value="C-terminal effector domain of the bipartite response regulators"/>
    <property type="match status" value="1"/>
</dbReference>
<accession>A0A0D0Q046</accession>
<gene>
    <name evidence="8" type="ORF">TR51_10920</name>
</gene>
<organism evidence="8 9">
    <name type="scientific">Kitasatospora griseola</name>
    <name type="common">Streptomyces griseolosporeus</name>
    <dbReference type="NCBI Taxonomy" id="2064"/>
    <lineage>
        <taxon>Bacteria</taxon>
        <taxon>Bacillati</taxon>
        <taxon>Actinomycetota</taxon>
        <taxon>Actinomycetes</taxon>
        <taxon>Kitasatosporales</taxon>
        <taxon>Streptomycetaceae</taxon>
        <taxon>Kitasatospora</taxon>
    </lineage>
</organism>
<dbReference type="Gene3D" id="1.10.10.10">
    <property type="entry name" value="Winged helix-like DNA-binding domain superfamily/Winged helix DNA-binding domain"/>
    <property type="match status" value="1"/>
</dbReference>
<dbReference type="GO" id="GO:0006355">
    <property type="term" value="P:regulation of DNA-templated transcription"/>
    <property type="evidence" value="ECO:0007669"/>
    <property type="project" value="InterPro"/>
</dbReference>
<keyword evidence="5" id="KW-0804">Transcription</keyword>
<dbReference type="GO" id="GO:0000160">
    <property type="term" value="P:phosphorelay signal transduction system"/>
    <property type="evidence" value="ECO:0007669"/>
    <property type="project" value="UniProtKB-KW"/>
</dbReference>
<dbReference type="Pfam" id="PF00486">
    <property type="entry name" value="Trans_reg_C"/>
    <property type="match status" value="1"/>
</dbReference>
<evidence type="ECO:0000256" key="1">
    <source>
        <dbReference type="ARBA" id="ARBA00005820"/>
    </source>
</evidence>
<dbReference type="CDD" id="cd15831">
    <property type="entry name" value="BTAD"/>
    <property type="match status" value="1"/>
</dbReference>
<dbReference type="PANTHER" id="PTHR35807">
    <property type="entry name" value="TRANSCRIPTIONAL REGULATOR REDD-RELATED"/>
    <property type="match status" value="1"/>
</dbReference>
<evidence type="ECO:0000313" key="8">
    <source>
        <dbReference type="EMBL" id="KIQ65927.1"/>
    </source>
</evidence>
<dbReference type="InterPro" id="IPR016032">
    <property type="entry name" value="Sig_transdc_resp-reg_C-effctor"/>
</dbReference>
<comment type="caution">
    <text evidence="8">The sequence shown here is derived from an EMBL/GenBank/DDBJ whole genome shotgun (WGS) entry which is preliminary data.</text>
</comment>
<dbReference type="OrthoDB" id="4336084at2"/>
<name>A0A0D0Q046_KITGR</name>
<evidence type="ECO:0000256" key="2">
    <source>
        <dbReference type="ARBA" id="ARBA00023012"/>
    </source>
</evidence>
<dbReference type="STRING" id="2064.TR51_10920"/>
<dbReference type="EMBL" id="JXZB01000002">
    <property type="protein sequence ID" value="KIQ65927.1"/>
    <property type="molecule type" value="Genomic_DNA"/>
</dbReference>
<dbReference type="PROSITE" id="PS51755">
    <property type="entry name" value="OMPR_PHOB"/>
    <property type="match status" value="1"/>
</dbReference>
<evidence type="ECO:0000313" key="9">
    <source>
        <dbReference type="Proteomes" id="UP000032066"/>
    </source>
</evidence>
<dbReference type="AlphaFoldDB" id="A0A0D0Q046"/>
<dbReference type="SMART" id="SM00862">
    <property type="entry name" value="Trans_reg_C"/>
    <property type="match status" value="1"/>
</dbReference>
<evidence type="ECO:0000256" key="6">
    <source>
        <dbReference type="PROSITE-ProRule" id="PRU01091"/>
    </source>
</evidence>
<dbReference type="InterPro" id="IPR051677">
    <property type="entry name" value="AfsR-DnrI-RedD_regulator"/>
</dbReference>
<evidence type="ECO:0000256" key="4">
    <source>
        <dbReference type="ARBA" id="ARBA00023125"/>
    </source>
</evidence>
<dbReference type="InterPro" id="IPR005158">
    <property type="entry name" value="BTAD"/>
</dbReference>
<dbReference type="SMART" id="SM01043">
    <property type="entry name" value="BTAD"/>
    <property type="match status" value="1"/>
</dbReference>
<keyword evidence="4 6" id="KW-0238">DNA-binding</keyword>
<dbReference type="Gene3D" id="1.25.40.10">
    <property type="entry name" value="Tetratricopeptide repeat domain"/>
    <property type="match status" value="1"/>
</dbReference>
<comment type="similarity">
    <text evidence="1">Belongs to the AfsR/DnrI/RedD regulatory family.</text>
</comment>
<keyword evidence="9" id="KW-1185">Reference proteome</keyword>
<dbReference type="PATRIC" id="fig|2064.6.peg.2341"/>